<keyword evidence="9 12" id="KW-0067">ATP-binding</keyword>
<gene>
    <name evidence="14" type="ORF">JM47_02725</name>
</gene>
<sequence length="420" mass="46778">MNNLRKRVLRDVDVTNKTVICHLDLNVLIHNHQIVNDKRIRASMATLSYLINHNAKVVVISHLGRINTLEDKTSGKNSLRIVADTLARKLKRLGATVTFSPENTGDNVVALVKELKPKDVLILENTRYCDVNEKGEYVGLEWLASAKLGKFWASLGDIFIEDAFGVAHRLLASNYQTASHSKESAIGFSIINETNHIDLALDLPKRPYLALLGGNRVTDKIDVIEVICQRADNVIIGGGIVFTFLHVQGFDVGLNLVEKEAIEDCKQILNNYGNKITLCFDFLCNNDFSDTRPIYRKIDENLDGLYALDIGKRSLKIIKRAIKHAQTILWNGPFGVIENIKYYAQGTTEIIKAVAKQADKGAYTIISDIDTSNHAEFLGLDKRINFISSGGGASLAYIAESVLHGIDPIEDQPIKRHVYK</sequence>
<keyword evidence="7" id="KW-0547">Nucleotide-binding</keyword>
<feature type="binding site" evidence="11">
    <location>
        <begin position="24"/>
        <end position="26"/>
    </location>
    <ligand>
        <name>substrate</name>
    </ligand>
</feature>
<evidence type="ECO:0000256" key="13">
    <source>
        <dbReference type="RuleBase" id="RU000532"/>
    </source>
</evidence>
<evidence type="ECO:0000256" key="9">
    <source>
        <dbReference type="ARBA" id="ARBA00022840"/>
    </source>
</evidence>
<dbReference type="GO" id="GO:0006094">
    <property type="term" value="P:gluconeogenesis"/>
    <property type="evidence" value="ECO:0007669"/>
    <property type="project" value="TreeGrafter"/>
</dbReference>
<dbReference type="EMBL" id="CP009770">
    <property type="protein sequence ID" value="AJQ45471.1"/>
    <property type="molecule type" value="Genomic_DNA"/>
</dbReference>
<keyword evidence="10" id="KW-0324">Glycolysis</keyword>
<feature type="binding site" evidence="11">
    <location>
        <position position="127"/>
    </location>
    <ligand>
        <name>(2R)-3-phosphoglycerate</name>
        <dbReference type="ChEBI" id="CHEBI:58272"/>
    </ligand>
</feature>
<name>A0A0C5RC56_9BACT</name>
<keyword evidence="6 13" id="KW-0808">Transferase</keyword>
<feature type="binding site" evidence="12">
    <location>
        <position position="338"/>
    </location>
    <ligand>
        <name>ATP</name>
        <dbReference type="ChEBI" id="CHEBI:30616"/>
    </ligand>
</feature>
<dbReference type="KEGG" id="ude:JM47_02725"/>
<dbReference type="InterPro" id="IPR036043">
    <property type="entry name" value="Phosphoglycerate_kinase_sf"/>
</dbReference>
<reference evidence="14 15" key="1">
    <citation type="journal article" date="2015" name="Genome Announc.">
        <title>Genome Sequence of Ureaplasma diversum Strain ATCC 49782.</title>
        <authorList>
            <person name="Marques L.M."/>
            <person name="Guimaraes A.M."/>
            <person name="Martins H.B."/>
            <person name="Rezende I.S."/>
            <person name="Barbosa M.S."/>
            <person name="Campos G.B."/>
            <person name="do Nascimento N.C."/>
            <person name="Dos Santos A.P."/>
            <person name="Amorim A.T."/>
            <person name="Santos V.M."/>
            <person name="Messick J.B."/>
            <person name="Timenetsky J."/>
        </authorList>
    </citation>
    <scope>NUCLEOTIDE SEQUENCE [LARGE SCALE GENOMIC DNA]</scope>
    <source>
        <strain evidence="14 15">ATCC 49782</strain>
    </source>
</reference>
<dbReference type="GO" id="GO:0043531">
    <property type="term" value="F:ADP binding"/>
    <property type="evidence" value="ECO:0007669"/>
    <property type="project" value="TreeGrafter"/>
</dbReference>
<dbReference type="SUPFAM" id="SSF53748">
    <property type="entry name" value="Phosphoglycerate kinase"/>
    <property type="match status" value="1"/>
</dbReference>
<dbReference type="EC" id="2.7.2.3" evidence="4 13"/>
<dbReference type="PANTHER" id="PTHR11406">
    <property type="entry name" value="PHOSPHOGLYCERATE KINASE"/>
    <property type="match status" value="1"/>
</dbReference>
<feature type="binding site" evidence="11">
    <location>
        <position position="39"/>
    </location>
    <ligand>
        <name>(2R)-3-phosphoglycerate</name>
        <dbReference type="ChEBI" id="CHEBI:58272"/>
    </ligand>
</feature>
<evidence type="ECO:0000256" key="6">
    <source>
        <dbReference type="ARBA" id="ARBA00022679"/>
    </source>
</evidence>
<dbReference type="PATRIC" id="fig|42094.4.peg.541"/>
<dbReference type="GO" id="GO:0005524">
    <property type="term" value="F:ATP binding"/>
    <property type="evidence" value="ECO:0007669"/>
    <property type="project" value="UniProtKB-KW"/>
</dbReference>
<evidence type="ECO:0000256" key="3">
    <source>
        <dbReference type="ARBA" id="ARBA00008982"/>
    </source>
</evidence>
<comment type="catalytic activity">
    <reaction evidence="1 13">
        <text>(2R)-3-phosphoglycerate + ATP = (2R)-3-phospho-glyceroyl phosphate + ADP</text>
        <dbReference type="Rhea" id="RHEA:14801"/>
        <dbReference type="ChEBI" id="CHEBI:30616"/>
        <dbReference type="ChEBI" id="CHEBI:57604"/>
        <dbReference type="ChEBI" id="CHEBI:58272"/>
        <dbReference type="ChEBI" id="CHEBI:456216"/>
        <dbReference type="EC" id="2.7.2.3"/>
    </reaction>
</comment>
<keyword evidence="8 13" id="KW-0418">Kinase</keyword>
<evidence type="ECO:0000256" key="4">
    <source>
        <dbReference type="ARBA" id="ARBA00013061"/>
    </source>
</evidence>
<feature type="binding site" evidence="12">
    <location>
        <position position="220"/>
    </location>
    <ligand>
        <name>ATP</name>
        <dbReference type="ChEBI" id="CHEBI:30616"/>
    </ligand>
</feature>
<dbReference type="PIRSF" id="PIRSF000724">
    <property type="entry name" value="Pgk"/>
    <property type="match status" value="1"/>
</dbReference>
<dbReference type="GO" id="GO:0005829">
    <property type="term" value="C:cytosol"/>
    <property type="evidence" value="ECO:0007669"/>
    <property type="project" value="TreeGrafter"/>
</dbReference>
<evidence type="ECO:0000256" key="1">
    <source>
        <dbReference type="ARBA" id="ARBA00000642"/>
    </source>
</evidence>
<dbReference type="Proteomes" id="UP000032261">
    <property type="component" value="Chromosome"/>
</dbReference>
<dbReference type="Pfam" id="PF00162">
    <property type="entry name" value="PGK"/>
    <property type="match status" value="1"/>
</dbReference>
<feature type="binding site" evidence="11">
    <location>
        <begin position="62"/>
        <end position="65"/>
    </location>
    <ligand>
        <name>substrate</name>
    </ligand>
</feature>
<proteinExistence type="inferred from homology"/>
<evidence type="ECO:0000313" key="15">
    <source>
        <dbReference type="Proteomes" id="UP000032261"/>
    </source>
</evidence>
<dbReference type="PRINTS" id="PR00477">
    <property type="entry name" value="PHGLYCKINASE"/>
</dbReference>
<evidence type="ECO:0000256" key="11">
    <source>
        <dbReference type="PIRSR" id="PIRSR000724-1"/>
    </source>
</evidence>
<dbReference type="GO" id="GO:0004618">
    <property type="term" value="F:phosphoglycerate kinase activity"/>
    <property type="evidence" value="ECO:0007669"/>
    <property type="project" value="UniProtKB-EC"/>
</dbReference>
<evidence type="ECO:0000256" key="5">
    <source>
        <dbReference type="ARBA" id="ARBA00016471"/>
    </source>
</evidence>
<comment type="pathway">
    <text evidence="2">Carbohydrate degradation; glycolysis; pyruvate from D-glyceraldehyde 3-phosphate: step 2/5.</text>
</comment>
<dbReference type="GO" id="GO:0006096">
    <property type="term" value="P:glycolytic process"/>
    <property type="evidence" value="ECO:0007669"/>
    <property type="project" value="UniProtKB-KW"/>
</dbReference>
<evidence type="ECO:0000256" key="8">
    <source>
        <dbReference type="ARBA" id="ARBA00022777"/>
    </source>
</evidence>
<evidence type="ECO:0000256" key="12">
    <source>
        <dbReference type="PIRSR" id="PIRSR000724-2"/>
    </source>
</evidence>
<dbReference type="PANTHER" id="PTHR11406:SF23">
    <property type="entry name" value="PHOSPHOGLYCERATE KINASE 1, CHLOROPLASTIC-RELATED"/>
    <property type="match status" value="1"/>
</dbReference>
<accession>A0A0C5RC56</accession>
<dbReference type="InterPro" id="IPR015824">
    <property type="entry name" value="Phosphoglycerate_kinase_N"/>
</dbReference>
<feature type="binding site" evidence="11">
    <location>
        <position position="169"/>
    </location>
    <ligand>
        <name>(2R)-3-phosphoglycerate</name>
        <dbReference type="ChEBI" id="CHEBI:58272"/>
    </ligand>
</feature>
<organism evidence="14 15">
    <name type="scientific">Ureaplasma diversum</name>
    <dbReference type="NCBI Taxonomy" id="42094"/>
    <lineage>
        <taxon>Bacteria</taxon>
        <taxon>Bacillati</taxon>
        <taxon>Mycoplasmatota</taxon>
        <taxon>Mycoplasmoidales</taxon>
        <taxon>Mycoplasmoidaceae</taxon>
        <taxon>Ureaplasma</taxon>
    </lineage>
</organism>
<dbReference type="AlphaFoldDB" id="A0A0C5RC56"/>
<dbReference type="STRING" id="42094.JM47_02725"/>
<evidence type="ECO:0000256" key="7">
    <source>
        <dbReference type="ARBA" id="ARBA00022741"/>
    </source>
</evidence>
<evidence type="ECO:0000313" key="14">
    <source>
        <dbReference type="EMBL" id="AJQ45471.1"/>
    </source>
</evidence>
<dbReference type="RefSeq" id="WP_208894879.1">
    <property type="nucleotide sequence ID" value="NZ_CP009770.1"/>
</dbReference>
<dbReference type="HOGENOM" id="CLU_025427_0_2_14"/>
<protein>
    <recommendedName>
        <fullName evidence="5 13">Phosphoglycerate kinase</fullName>
        <ecNumber evidence="4 13">2.7.2.3</ecNumber>
    </recommendedName>
</protein>
<dbReference type="InterPro" id="IPR001576">
    <property type="entry name" value="Phosphoglycerate_kinase"/>
</dbReference>
<dbReference type="FunFam" id="3.40.50.1260:FF:000031">
    <property type="entry name" value="Phosphoglycerate kinase 1"/>
    <property type="match status" value="1"/>
</dbReference>
<comment type="similarity">
    <text evidence="3 13">Belongs to the phosphoglycerate kinase family.</text>
</comment>
<dbReference type="Gene3D" id="3.40.50.1260">
    <property type="entry name" value="Phosphoglycerate kinase, N-terminal domain"/>
    <property type="match status" value="2"/>
</dbReference>
<evidence type="ECO:0000256" key="2">
    <source>
        <dbReference type="ARBA" id="ARBA00004838"/>
    </source>
</evidence>
<evidence type="ECO:0000256" key="10">
    <source>
        <dbReference type="ARBA" id="ARBA00023152"/>
    </source>
</evidence>